<dbReference type="InterPro" id="IPR005119">
    <property type="entry name" value="LysR_subst-bd"/>
</dbReference>
<name>H1S8L1_9BURK</name>
<dbReference type="CDD" id="cd08421">
    <property type="entry name" value="PBP2_LTTR_like_1"/>
    <property type="match status" value="1"/>
</dbReference>
<dbReference type="PANTHER" id="PTHR30419:SF2">
    <property type="entry name" value="LYSR FAMILY TRANSCRIPTIONAL REGULATOR"/>
    <property type="match status" value="1"/>
</dbReference>
<dbReference type="InterPro" id="IPR036390">
    <property type="entry name" value="WH_DNA-bd_sf"/>
</dbReference>
<dbReference type="GO" id="GO:0003700">
    <property type="term" value="F:DNA-binding transcription factor activity"/>
    <property type="evidence" value="ECO:0007669"/>
    <property type="project" value="InterPro"/>
</dbReference>
<evidence type="ECO:0000256" key="4">
    <source>
        <dbReference type="ARBA" id="ARBA00023163"/>
    </source>
</evidence>
<keyword evidence="4" id="KW-0804">Transcription</keyword>
<evidence type="ECO:0000313" key="7">
    <source>
        <dbReference type="Proteomes" id="UP000005808"/>
    </source>
</evidence>
<dbReference type="Pfam" id="PF00126">
    <property type="entry name" value="HTH_1"/>
    <property type="match status" value="1"/>
</dbReference>
<comment type="similarity">
    <text evidence="1">Belongs to the LysR transcriptional regulatory family.</text>
</comment>
<dbReference type="SUPFAM" id="SSF53850">
    <property type="entry name" value="Periplasmic binding protein-like II"/>
    <property type="match status" value="1"/>
</dbReference>
<evidence type="ECO:0000256" key="3">
    <source>
        <dbReference type="ARBA" id="ARBA00023125"/>
    </source>
</evidence>
<keyword evidence="2" id="KW-0805">Transcription regulation</keyword>
<dbReference type="InterPro" id="IPR050950">
    <property type="entry name" value="HTH-type_LysR_regulators"/>
</dbReference>
<dbReference type="Gene3D" id="1.10.10.10">
    <property type="entry name" value="Winged helix-like DNA-binding domain superfamily/Winged helix DNA-binding domain"/>
    <property type="match status" value="1"/>
</dbReference>
<gene>
    <name evidence="6" type="ORF">OR16_21653</name>
</gene>
<dbReference type="GO" id="GO:0003677">
    <property type="term" value="F:DNA binding"/>
    <property type="evidence" value="ECO:0007669"/>
    <property type="project" value="UniProtKB-KW"/>
</dbReference>
<organism evidence="6 7">
    <name type="scientific">Cupriavidus basilensis OR16</name>
    <dbReference type="NCBI Taxonomy" id="1127483"/>
    <lineage>
        <taxon>Bacteria</taxon>
        <taxon>Pseudomonadati</taxon>
        <taxon>Pseudomonadota</taxon>
        <taxon>Betaproteobacteria</taxon>
        <taxon>Burkholderiales</taxon>
        <taxon>Burkholderiaceae</taxon>
        <taxon>Cupriavidus</taxon>
    </lineage>
</organism>
<dbReference type="PANTHER" id="PTHR30419">
    <property type="entry name" value="HTH-TYPE TRANSCRIPTIONAL REGULATOR YBHD"/>
    <property type="match status" value="1"/>
</dbReference>
<evidence type="ECO:0000256" key="1">
    <source>
        <dbReference type="ARBA" id="ARBA00009437"/>
    </source>
</evidence>
<evidence type="ECO:0000256" key="2">
    <source>
        <dbReference type="ARBA" id="ARBA00023015"/>
    </source>
</evidence>
<dbReference type="InterPro" id="IPR000847">
    <property type="entry name" value="LysR_HTH_N"/>
</dbReference>
<dbReference type="InterPro" id="IPR036388">
    <property type="entry name" value="WH-like_DNA-bd_sf"/>
</dbReference>
<feature type="domain" description="HTH lysR-type" evidence="5">
    <location>
        <begin position="4"/>
        <end position="61"/>
    </location>
</feature>
<comment type="caution">
    <text evidence="6">The sequence shown here is derived from an EMBL/GenBank/DDBJ whole genome shotgun (WGS) entry which is preliminary data.</text>
</comment>
<accession>H1S8L1</accession>
<dbReference type="Gene3D" id="3.40.190.290">
    <property type="match status" value="1"/>
</dbReference>
<dbReference type="Proteomes" id="UP000005808">
    <property type="component" value="Unassembled WGS sequence"/>
</dbReference>
<dbReference type="SUPFAM" id="SSF46785">
    <property type="entry name" value="Winged helix' DNA-binding domain"/>
    <property type="match status" value="1"/>
</dbReference>
<protein>
    <submittedName>
        <fullName evidence="6">LysR family transcriptional regulator</fullName>
    </submittedName>
</protein>
<proteinExistence type="inferred from homology"/>
<keyword evidence="3" id="KW-0238">DNA-binding</keyword>
<dbReference type="PATRIC" id="fig|1127483.3.peg.4328"/>
<evidence type="ECO:0000259" key="5">
    <source>
        <dbReference type="PROSITE" id="PS50931"/>
    </source>
</evidence>
<dbReference type="EMBL" id="AHJE01000053">
    <property type="protein sequence ID" value="EHP41053.1"/>
    <property type="molecule type" value="Genomic_DNA"/>
</dbReference>
<dbReference type="PROSITE" id="PS50931">
    <property type="entry name" value="HTH_LYSR"/>
    <property type="match status" value="1"/>
</dbReference>
<reference evidence="6 7" key="1">
    <citation type="journal article" date="2012" name="J. Bacteriol.">
        <title>De Novo Genome Project of Cupriavidus basilensis OR16.</title>
        <authorList>
            <person name="Cserhati M."/>
            <person name="Kriszt B."/>
            <person name="Szoboszlay S."/>
            <person name="Toth A."/>
            <person name="Szabo I."/>
            <person name="Tancsics A."/>
            <person name="Nagy I."/>
            <person name="Horvath B."/>
            <person name="Nagy I."/>
            <person name="Kukolya J."/>
        </authorList>
    </citation>
    <scope>NUCLEOTIDE SEQUENCE [LARGE SCALE GENOMIC DNA]</scope>
    <source>
        <strain evidence="6 7">OR16</strain>
    </source>
</reference>
<evidence type="ECO:0000313" key="6">
    <source>
        <dbReference type="EMBL" id="EHP41053.1"/>
    </source>
</evidence>
<dbReference type="Pfam" id="PF03466">
    <property type="entry name" value="LysR_substrate"/>
    <property type="match status" value="1"/>
</dbReference>
<dbReference type="AlphaFoldDB" id="H1S8L1"/>
<dbReference type="GO" id="GO:0005829">
    <property type="term" value="C:cytosol"/>
    <property type="evidence" value="ECO:0007669"/>
    <property type="project" value="TreeGrafter"/>
</dbReference>
<sequence length="296" mass="31833">MVRLDPTSLRLFVGILEEGSISAAAERAHLAAAAVSKRVSELEHCLGTALLVRSNKGVRPTAAGVELMHLARGVLHDLDDIAVRMRDYAGGLRGRARVFANISTITQFLPAQLKSFLAAYPLIDVHLEERISSAIVRAVAENAADIGIFTAGAAGAGLETFPYRRDELVLIVPQGHALAGRQSVAIRETLDYDHVSLHAGSHINLQLIKAASEAGRALKPRIHVPGYDALCLMVQAGLGLGILPKCSAAPYQHTLGIRTIRLDEPWAERQLVIGVRAYQGLSVVARLLVDHLREAP</sequence>